<dbReference type="Pfam" id="PF03572">
    <property type="entry name" value="Peptidase_S41"/>
    <property type="match status" value="1"/>
</dbReference>
<comment type="similarity">
    <text evidence="2">Belongs to the peptidase S41B family.</text>
</comment>
<dbReference type="PANTHER" id="PTHR43253">
    <property type="entry name" value="TRICORN PROTEASE HOMOLOG 2-RELATED"/>
    <property type="match status" value="1"/>
</dbReference>
<evidence type="ECO:0000256" key="7">
    <source>
        <dbReference type="SAM" id="SignalP"/>
    </source>
</evidence>
<evidence type="ECO:0000256" key="2">
    <source>
        <dbReference type="ARBA" id="ARBA00008524"/>
    </source>
</evidence>
<accession>A0AAN2C9V6</accession>
<organism evidence="9 10">
    <name type="scientific">Vulcanimicrobium alpinum</name>
    <dbReference type="NCBI Taxonomy" id="3016050"/>
    <lineage>
        <taxon>Bacteria</taxon>
        <taxon>Bacillati</taxon>
        <taxon>Vulcanimicrobiota</taxon>
        <taxon>Vulcanimicrobiia</taxon>
        <taxon>Vulcanimicrobiales</taxon>
        <taxon>Vulcanimicrobiaceae</taxon>
        <taxon>Vulcanimicrobium</taxon>
    </lineage>
</organism>
<dbReference type="RefSeq" id="WP_317994353.1">
    <property type="nucleotide sequence ID" value="NZ_AP025523.1"/>
</dbReference>
<protein>
    <recommendedName>
        <fullName evidence="8">Tail specific protease domain-containing protein</fullName>
    </recommendedName>
</protein>
<dbReference type="SUPFAM" id="SSF52096">
    <property type="entry name" value="ClpP/crotonase"/>
    <property type="match status" value="1"/>
</dbReference>
<proteinExistence type="inferred from homology"/>
<evidence type="ECO:0000256" key="3">
    <source>
        <dbReference type="ARBA" id="ARBA00022490"/>
    </source>
</evidence>
<sequence length="406" mass="43586">MKPLAVAVAACAVAAATPCAADAPGLDAARIGAAIRAGAQAHFGFWDSARHAAFSAAWRRYRATASRLGDRDAVDLEAIRLVAALRNGRTWFADPAFEANRRWRLPFALRYADGVWFAAESRSAAIPDGAVLREIDGVPAERFFSAHRDLLFASSEAQARTLLDAEMHRVDSDARAPRLLFDDDREFVPAVPANETAPARVTFRWLSLDRVGYIVIPSFADPADERDALNAVKHFIAADAIVVDVRGNDGGATPVDLLELITDRVLPWWRESTNAPKPARRPIVDGHIPPADGHYRGRVVIVADERCASSCEDFVMPLVASQRARFVGARTYGSAGDPYVARLDGGITLAFGSIRAALPGGAAVEGVGIPPTDPVALHLADVRAHADAQLERAVAIAERPQVSSAR</sequence>
<name>A0AAN2C9V6_UNVUL</name>
<gene>
    <name evidence="9" type="ORF">WPS_19800</name>
</gene>
<dbReference type="PANTHER" id="PTHR43253:SF1">
    <property type="entry name" value="TRICORN PROTEASE HOMOLOG 2-RELATED"/>
    <property type="match status" value="1"/>
</dbReference>
<evidence type="ECO:0000256" key="6">
    <source>
        <dbReference type="ARBA" id="ARBA00022825"/>
    </source>
</evidence>
<keyword evidence="7" id="KW-0732">Signal</keyword>
<dbReference type="Proteomes" id="UP001317532">
    <property type="component" value="Chromosome"/>
</dbReference>
<keyword evidence="6" id="KW-0720">Serine protease</keyword>
<dbReference type="KEGG" id="vab:WPS_19800"/>
<reference evidence="9 10" key="1">
    <citation type="journal article" date="2022" name="ISME Commun">
        <title>Vulcanimicrobium alpinus gen. nov. sp. nov., the first cultivated representative of the candidate phylum 'Eremiobacterota', is a metabolically versatile aerobic anoxygenic phototroph.</title>
        <authorList>
            <person name="Yabe S."/>
            <person name="Muto K."/>
            <person name="Abe K."/>
            <person name="Yokota A."/>
            <person name="Staudigel H."/>
            <person name="Tebo B.M."/>
        </authorList>
    </citation>
    <scope>NUCLEOTIDE SEQUENCE [LARGE SCALE GENOMIC DNA]</scope>
    <source>
        <strain evidence="9 10">WC8-2</strain>
    </source>
</reference>
<dbReference type="SMART" id="SM00245">
    <property type="entry name" value="TSPc"/>
    <property type="match status" value="1"/>
</dbReference>
<evidence type="ECO:0000256" key="1">
    <source>
        <dbReference type="ARBA" id="ARBA00004496"/>
    </source>
</evidence>
<keyword evidence="5" id="KW-0378">Hydrolase</keyword>
<dbReference type="InterPro" id="IPR029045">
    <property type="entry name" value="ClpP/crotonase-like_dom_sf"/>
</dbReference>
<dbReference type="InterPro" id="IPR005151">
    <property type="entry name" value="Tail-specific_protease"/>
</dbReference>
<dbReference type="GO" id="GO:0005737">
    <property type="term" value="C:cytoplasm"/>
    <property type="evidence" value="ECO:0007669"/>
    <property type="project" value="UniProtKB-SubCell"/>
</dbReference>
<feature type="domain" description="Tail specific protease" evidence="8">
    <location>
        <begin position="173"/>
        <end position="376"/>
    </location>
</feature>
<evidence type="ECO:0000256" key="5">
    <source>
        <dbReference type="ARBA" id="ARBA00022801"/>
    </source>
</evidence>
<feature type="signal peptide" evidence="7">
    <location>
        <begin position="1"/>
        <end position="21"/>
    </location>
</feature>
<dbReference type="GO" id="GO:0008236">
    <property type="term" value="F:serine-type peptidase activity"/>
    <property type="evidence" value="ECO:0007669"/>
    <property type="project" value="UniProtKB-KW"/>
</dbReference>
<keyword evidence="4" id="KW-0645">Protease</keyword>
<dbReference type="GO" id="GO:0006508">
    <property type="term" value="P:proteolysis"/>
    <property type="evidence" value="ECO:0007669"/>
    <property type="project" value="UniProtKB-KW"/>
</dbReference>
<dbReference type="InterPro" id="IPR012393">
    <property type="entry name" value="Tricorn_protease"/>
</dbReference>
<evidence type="ECO:0000256" key="4">
    <source>
        <dbReference type="ARBA" id="ARBA00022670"/>
    </source>
</evidence>
<evidence type="ECO:0000313" key="9">
    <source>
        <dbReference type="EMBL" id="BDE06704.1"/>
    </source>
</evidence>
<comment type="subcellular location">
    <subcellularLocation>
        <location evidence="1">Cytoplasm</location>
    </subcellularLocation>
</comment>
<feature type="chain" id="PRO_5042826776" description="Tail specific protease domain-containing protein" evidence="7">
    <location>
        <begin position="22"/>
        <end position="406"/>
    </location>
</feature>
<keyword evidence="10" id="KW-1185">Reference proteome</keyword>
<evidence type="ECO:0000313" key="10">
    <source>
        <dbReference type="Proteomes" id="UP001317532"/>
    </source>
</evidence>
<evidence type="ECO:0000259" key="8">
    <source>
        <dbReference type="SMART" id="SM00245"/>
    </source>
</evidence>
<keyword evidence="3" id="KW-0963">Cytoplasm</keyword>
<dbReference type="EMBL" id="AP025523">
    <property type="protein sequence ID" value="BDE06704.1"/>
    <property type="molecule type" value="Genomic_DNA"/>
</dbReference>
<dbReference type="AlphaFoldDB" id="A0AAN2C9V6"/>
<dbReference type="Gene3D" id="3.90.226.10">
    <property type="entry name" value="2-enoyl-CoA Hydratase, Chain A, domain 1"/>
    <property type="match status" value="1"/>
</dbReference>